<proteinExistence type="predicted"/>
<organism evidence="3 4">
    <name type="scientific">Litorihabitans aurantiacus</name>
    <dbReference type="NCBI Taxonomy" id="1930061"/>
    <lineage>
        <taxon>Bacteria</taxon>
        <taxon>Bacillati</taxon>
        <taxon>Actinomycetota</taxon>
        <taxon>Actinomycetes</taxon>
        <taxon>Micrococcales</taxon>
        <taxon>Beutenbergiaceae</taxon>
        <taxon>Litorihabitans</taxon>
    </lineage>
</organism>
<keyword evidence="2" id="KW-0812">Transmembrane</keyword>
<keyword evidence="2" id="KW-1133">Transmembrane helix</keyword>
<evidence type="ECO:0000256" key="2">
    <source>
        <dbReference type="SAM" id="Phobius"/>
    </source>
</evidence>
<evidence type="ECO:0000313" key="4">
    <source>
        <dbReference type="Proteomes" id="UP001157161"/>
    </source>
</evidence>
<reference evidence="3" key="2">
    <citation type="submission" date="2023-02" db="EMBL/GenBank/DDBJ databases">
        <authorList>
            <person name="Sun Q."/>
            <person name="Mori K."/>
        </authorList>
    </citation>
    <scope>NUCLEOTIDE SEQUENCE</scope>
    <source>
        <strain evidence="3">NBRC 112290</strain>
    </source>
</reference>
<keyword evidence="4" id="KW-1185">Reference proteome</keyword>
<comment type="caution">
    <text evidence="3">The sequence shown here is derived from an EMBL/GenBank/DDBJ whole genome shotgun (WGS) entry which is preliminary data.</text>
</comment>
<evidence type="ECO:0008006" key="5">
    <source>
        <dbReference type="Google" id="ProtNLM"/>
    </source>
</evidence>
<sequence>MDQHVASRVRWPSWRRVAAVLAGGLVLGAVAGLVLDQVRGPRHEVTSTVMVQATPASTLGLLMNGAGEPVTAGDLVDVALLTTSTPLLEAAAAEVSRSGTAVDADDLAGWVTAEPVLSSHLLTLTVEAPDAALATAVADALTAQLLAQQQAEVDAVLASVPLPAAETPGIDPAGEQLRLRAELVAGALAPLRAVSTTAPEQTAPGVLMPAALGVVGFAAGALVVIGLSLRPVRPRTGLEGASPGDAGAESERSTVPATPSEPETPTAPMAPSDPEAADTEAADTEAAAIARTEAARPAPAS</sequence>
<feature type="compositionally biased region" description="Low complexity" evidence="1">
    <location>
        <begin position="284"/>
        <end position="301"/>
    </location>
</feature>
<feature type="compositionally biased region" description="Low complexity" evidence="1">
    <location>
        <begin position="253"/>
        <end position="274"/>
    </location>
</feature>
<accession>A0AA37XEL5</accession>
<dbReference type="EMBL" id="BSUM01000001">
    <property type="protein sequence ID" value="GMA31843.1"/>
    <property type="molecule type" value="Genomic_DNA"/>
</dbReference>
<gene>
    <name evidence="3" type="ORF">GCM10025875_18350</name>
</gene>
<evidence type="ECO:0000256" key="1">
    <source>
        <dbReference type="SAM" id="MobiDB-lite"/>
    </source>
</evidence>
<name>A0AA37XEL5_9MICO</name>
<reference evidence="3" key="1">
    <citation type="journal article" date="2014" name="Int. J. Syst. Evol. Microbiol.">
        <title>Complete genome sequence of Corynebacterium casei LMG S-19264T (=DSM 44701T), isolated from a smear-ripened cheese.</title>
        <authorList>
            <consortium name="US DOE Joint Genome Institute (JGI-PGF)"/>
            <person name="Walter F."/>
            <person name="Albersmeier A."/>
            <person name="Kalinowski J."/>
            <person name="Ruckert C."/>
        </authorList>
    </citation>
    <scope>NUCLEOTIDE SEQUENCE</scope>
    <source>
        <strain evidence="3">NBRC 112290</strain>
    </source>
</reference>
<dbReference type="Proteomes" id="UP001157161">
    <property type="component" value="Unassembled WGS sequence"/>
</dbReference>
<feature type="transmembrane region" description="Helical" evidence="2">
    <location>
        <begin position="206"/>
        <end position="229"/>
    </location>
</feature>
<feature type="region of interest" description="Disordered" evidence="1">
    <location>
        <begin position="233"/>
        <end position="301"/>
    </location>
</feature>
<evidence type="ECO:0000313" key="3">
    <source>
        <dbReference type="EMBL" id="GMA31843.1"/>
    </source>
</evidence>
<keyword evidence="2" id="KW-0472">Membrane</keyword>
<protein>
    <recommendedName>
        <fullName evidence="5">Chain length determinant protein</fullName>
    </recommendedName>
</protein>
<dbReference type="AlphaFoldDB" id="A0AA37XEL5"/>